<dbReference type="GO" id="GO:0006355">
    <property type="term" value="P:regulation of DNA-templated transcription"/>
    <property type="evidence" value="ECO:0007669"/>
    <property type="project" value="InterPro"/>
</dbReference>
<dbReference type="KEGG" id="fbl:Fbal_3385"/>
<dbReference type="PRINTS" id="PR00038">
    <property type="entry name" value="HTHLUXR"/>
</dbReference>
<dbReference type="GO" id="GO:0003677">
    <property type="term" value="F:DNA binding"/>
    <property type="evidence" value="ECO:0007669"/>
    <property type="project" value="UniProtKB-KW"/>
</dbReference>
<dbReference type="PANTHER" id="PTHR43214:SF41">
    <property type="entry name" value="NITRATE_NITRITE RESPONSE REGULATOR PROTEIN NARP"/>
    <property type="match status" value="1"/>
</dbReference>
<dbReference type="Pfam" id="PF00196">
    <property type="entry name" value="GerE"/>
    <property type="match status" value="1"/>
</dbReference>
<name>E1SLN2_FERBD</name>
<dbReference type="Gene3D" id="3.40.50.2300">
    <property type="match status" value="1"/>
</dbReference>
<dbReference type="InterPro" id="IPR000792">
    <property type="entry name" value="Tscrpt_reg_LuxR_C"/>
</dbReference>
<accession>E1SLN2</accession>
<dbReference type="Pfam" id="PF00072">
    <property type="entry name" value="Response_reg"/>
    <property type="match status" value="1"/>
</dbReference>
<feature type="modified residue" description="4-aspartylphosphate" evidence="4">
    <location>
        <position position="57"/>
    </location>
</feature>
<evidence type="ECO:0000313" key="7">
    <source>
        <dbReference type="EMBL" id="ADN77583.1"/>
    </source>
</evidence>
<organism evidence="7 8">
    <name type="scientific">Ferrimonas balearica (strain DSM 9799 / CCM 4581 / KCTC 23876 / PAT)</name>
    <dbReference type="NCBI Taxonomy" id="550540"/>
    <lineage>
        <taxon>Bacteria</taxon>
        <taxon>Pseudomonadati</taxon>
        <taxon>Pseudomonadota</taxon>
        <taxon>Gammaproteobacteria</taxon>
        <taxon>Alteromonadales</taxon>
        <taxon>Ferrimonadaceae</taxon>
        <taxon>Ferrimonas</taxon>
    </lineage>
</organism>
<reference evidence="7 8" key="1">
    <citation type="journal article" date="2010" name="Stand. Genomic Sci.">
        <title>Complete genome sequence of Ferrimonas balearica type strain (PAT).</title>
        <authorList>
            <person name="Nolan M."/>
            <person name="Sikorski J."/>
            <person name="Davenport K."/>
            <person name="Lucas S."/>
            <person name="Glavina Del Rio T."/>
            <person name="Tice H."/>
            <person name="Cheng J."/>
            <person name="Goodwin L."/>
            <person name="Pitluck S."/>
            <person name="Liolios K."/>
            <person name="Ivanova N."/>
            <person name="Mavromatis K."/>
            <person name="Ovchinnikova G."/>
            <person name="Pati A."/>
            <person name="Chen A."/>
            <person name="Palaniappan K."/>
            <person name="Land M."/>
            <person name="Hauser L."/>
            <person name="Chang Y."/>
            <person name="Jeffries C."/>
            <person name="Tapia R."/>
            <person name="Brettin T."/>
            <person name="Detter J."/>
            <person name="Han C."/>
            <person name="Yasawong M."/>
            <person name="Rohde M."/>
            <person name="Tindall B."/>
            <person name="Goker M."/>
            <person name="Woyke T."/>
            <person name="Bristow J."/>
            <person name="Eisen J."/>
            <person name="Markowitz V."/>
            <person name="Hugenholtz P."/>
            <person name="Kyrpides N."/>
            <person name="Klenk H."/>
            <person name="Lapidus A."/>
        </authorList>
    </citation>
    <scope>NUCLEOTIDE SEQUENCE [LARGE SCALE GENOMIC DNA]</scope>
    <source>
        <strain evidence="8">DSM 9799 / CCM 4581 / KCTC 23876 / PAT</strain>
    </source>
</reference>
<dbReference type="SUPFAM" id="SSF46894">
    <property type="entry name" value="C-terminal effector domain of the bipartite response regulators"/>
    <property type="match status" value="1"/>
</dbReference>
<evidence type="ECO:0000256" key="3">
    <source>
        <dbReference type="ARBA" id="ARBA00023163"/>
    </source>
</evidence>
<evidence type="ECO:0000256" key="2">
    <source>
        <dbReference type="ARBA" id="ARBA00023125"/>
    </source>
</evidence>
<dbReference type="SUPFAM" id="SSF52172">
    <property type="entry name" value="CheY-like"/>
    <property type="match status" value="1"/>
</dbReference>
<proteinExistence type="predicted"/>
<evidence type="ECO:0000259" key="6">
    <source>
        <dbReference type="PROSITE" id="PS50110"/>
    </source>
</evidence>
<dbReference type="SMART" id="SM00421">
    <property type="entry name" value="HTH_LUXR"/>
    <property type="match status" value="1"/>
</dbReference>
<dbReference type="eggNOG" id="COG2197">
    <property type="taxonomic scope" value="Bacteria"/>
</dbReference>
<gene>
    <name evidence="7" type="ordered locus">Fbal_3385</name>
</gene>
<dbReference type="SMART" id="SM00448">
    <property type="entry name" value="REC"/>
    <property type="match status" value="1"/>
</dbReference>
<dbReference type="PROSITE" id="PS50043">
    <property type="entry name" value="HTH_LUXR_2"/>
    <property type="match status" value="1"/>
</dbReference>
<dbReference type="STRING" id="550540.Fbal_3385"/>
<dbReference type="AlphaFoldDB" id="E1SLN2"/>
<dbReference type="InterPro" id="IPR001789">
    <property type="entry name" value="Sig_transdc_resp-reg_receiver"/>
</dbReference>
<dbReference type="GeneID" id="67183600"/>
<dbReference type="Proteomes" id="UP000006683">
    <property type="component" value="Chromosome"/>
</dbReference>
<dbReference type="GO" id="GO:0000160">
    <property type="term" value="P:phosphorelay signal transduction system"/>
    <property type="evidence" value="ECO:0007669"/>
    <property type="project" value="InterPro"/>
</dbReference>
<protein>
    <submittedName>
        <fullName evidence="7">Two component transcriptional regulator, LuxR family</fullName>
    </submittedName>
</protein>
<feature type="domain" description="Response regulatory" evidence="6">
    <location>
        <begin position="6"/>
        <end position="122"/>
    </location>
</feature>
<keyword evidence="3" id="KW-0804">Transcription</keyword>
<evidence type="ECO:0000259" key="5">
    <source>
        <dbReference type="PROSITE" id="PS50043"/>
    </source>
</evidence>
<keyword evidence="1" id="KW-0805">Transcription regulation</keyword>
<dbReference type="OrthoDB" id="9796655at2"/>
<dbReference type="PROSITE" id="PS50110">
    <property type="entry name" value="RESPONSE_REGULATORY"/>
    <property type="match status" value="1"/>
</dbReference>
<dbReference type="InterPro" id="IPR011006">
    <property type="entry name" value="CheY-like_superfamily"/>
</dbReference>
<keyword evidence="2" id="KW-0238">DNA-binding</keyword>
<evidence type="ECO:0000256" key="4">
    <source>
        <dbReference type="PROSITE-ProRule" id="PRU00169"/>
    </source>
</evidence>
<feature type="domain" description="HTH luxR-type" evidence="5">
    <location>
        <begin position="140"/>
        <end position="204"/>
    </location>
</feature>
<dbReference type="PANTHER" id="PTHR43214">
    <property type="entry name" value="TWO-COMPONENT RESPONSE REGULATOR"/>
    <property type="match status" value="1"/>
</dbReference>
<dbReference type="HOGENOM" id="CLU_000445_90_10_6"/>
<dbReference type="EMBL" id="CP002209">
    <property type="protein sequence ID" value="ADN77583.1"/>
    <property type="molecule type" value="Genomic_DNA"/>
</dbReference>
<dbReference type="InterPro" id="IPR016032">
    <property type="entry name" value="Sig_transdc_resp-reg_C-effctor"/>
</dbReference>
<keyword evidence="8" id="KW-1185">Reference proteome</keyword>
<dbReference type="RefSeq" id="WP_013346889.1">
    <property type="nucleotide sequence ID" value="NC_014541.1"/>
</dbReference>
<evidence type="ECO:0000256" key="1">
    <source>
        <dbReference type="ARBA" id="ARBA00023015"/>
    </source>
</evidence>
<dbReference type="CDD" id="cd06170">
    <property type="entry name" value="LuxR_C_like"/>
    <property type="match status" value="1"/>
</dbReference>
<evidence type="ECO:0000313" key="8">
    <source>
        <dbReference type="Proteomes" id="UP000006683"/>
    </source>
</evidence>
<keyword evidence="4" id="KW-0597">Phosphoprotein</keyword>
<dbReference type="InterPro" id="IPR039420">
    <property type="entry name" value="WalR-like"/>
</dbReference>
<sequence>MAEPWQLLLVDDHPMLRRGLCQLLAGDPRFLSPWEAANGPEALALLARQQPDLVLLDLNMRPLSGLDTLRAIRRDFPRLKVVMFTVSDHPRDVQAVLDAGANGYLVKDSEPEELVEGLAEVMAGQAVLTPRLEGALAEAEENWAAQLTPRERQIAELIAEGKSNKAIGEALFISEGTAKVHVKNLMRKTDCHSRVELALKVREG</sequence>